<dbReference type="PANTHER" id="PTHR24100:SF151">
    <property type="entry name" value="ICOS LIGAND"/>
    <property type="match status" value="1"/>
</dbReference>
<keyword evidence="2" id="KW-0472">Membrane</keyword>
<dbReference type="SMART" id="SM00406">
    <property type="entry name" value="IGv"/>
    <property type="match status" value="1"/>
</dbReference>
<dbReference type="GO" id="GO:0001817">
    <property type="term" value="P:regulation of cytokine production"/>
    <property type="evidence" value="ECO:0007669"/>
    <property type="project" value="TreeGrafter"/>
</dbReference>
<feature type="domain" description="Ig-like" evidence="5">
    <location>
        <begin position="19"/>
        <end position="136"/>
    </location>
</feature>
<feature type="signal peptide" evidence="4">
    <location>
        <begin position="1"/>
        <end position="30"/>
    </location>
</feature>
<dbReference type="InterPro" id="IPR013783">
    <property type="entry name" value="Ig-like_fold"/>
</dbReference>
<evidence type="ECO:0000256" key="2">
    <source>
        <dbReference type="ARBA" id="ARBA00023136"/>
    </source>
</evidence>
<evidence type="ECO:0000313" key="7">
    <source>
        <dbReference type="Proteomes" id="UP000261340"/>
    </source>
</evidence>
<dbReference type="SUPFAM" id="SSF48726">
    <property type="entry name" value="Immunoglobulin"/>
    <property type="match status" value="1"/>
</dbReference>
<dbReference type="InterPro" id="IPR007110">
    <property type="entry name" value="Ig-like_dom"/>
</dbReference>
<dbReference type="Ensembl" id="ENSACIT00000019872.1">
    <property type="protein sequence ID" value="ENSACIP00000019354.1"/>
    <property type="gene ID" value="ENSACIG00000015086.1"/>
</dbReference>
<protein>
    <recommendedName>
        <fullName evidence="5">Ig-like domain-containing protein</fullName>
    </recommendedName>
</protein>
<dbReference type="GeneTree" id="ENSGT01150000287195"/>
<name>A0A3Q0S3E4_AMPCI</name>
<dbReference type="Proteomes" id="UP000261340">
    <property type="component" value="Unplaced"/>
</dbReference>
<evidence type="ECO:0000256" key="1">
    <source>
        <dbReference type="ARBA" id="ARBA00004370"/>
    </source>
</evidence>
<dbReference type="STRING" id="61819.ENSACIP00000019354"/>
<reference evidence="6" key="2">
    <citation type="submission" date="2025-09" db="UniProtKB">
        <authorList>
            <consortium name="Ensembl"/>
        </authorList>
    </citation>
    <scope>IDENTIFICATION</scope>
</reference>
<dbReference type="GO" id="GO:0050852">
    <property type="term" value="P:T cell receptor signaling pathway"/>
    <property type="evidence" value="ECO:0007669"/>
    <property type="project" value="TreeGrafter"/>
</dbReference>
<evidence type="ECO:0000313" key="6">
    <source>
        <dbReference type="Ensembl" id="ENSACIP00000019354.1"/>
    </source>
</evidence>
<dbReference type="InterPro" id="IPR013106">
    <property type="entry name" value="Ig_V-set"/>
</dbReference>
<dbReference type="InterPro" id="IPR050504">
    <property type="entry name" value="IgSF_BTN/MOG"/>
</dbReference>
<dbReference type="Gene3D" id="2.60.40.10">
    <property type="entry name" value="Immunoglobulins"/>
    <property type="match status" value="1"/>
</dbReference>
<dbReference type="GO" id="GO:0009897">
    <property type="term" value="C:external side of plasma membrane"/>
    <property type="evidence" value="ECO:0007669"/>
    <property type="project" value="TreeGrafter"/>
</dbReference>
<keyword evidence="4" id="KW-0732">Signal</keyword>
<evidence type="ECO:0000256" key="3">
    <source>
        <dbReference type="ARBA" id="ARBA00023319"/>
    </source>
</evidence>
<dbReference type="PANTHER" id="PTHR24100">
    <property type="entry name" value="BUTYROPHILIN"/>
    <property type="match status" value="1"/>
</dbReference>
<comment type="subcellular location">
    <subcellularLocation>
        <location evidence="1">Membrane</location>
    </subcellularLocation>
</comment>
<dbReference type="OMA" id="EAACYET"/>
<dbReference type="SMART" id="SM00409">
    <property type="entry name" value="IG"/>
    <property type="match status" value="1"/>
</dbReference>
<proteinExistence type="predicted"/>
<dbReference type="InterPro" id="IPR036179">
    <property type="entry name" value="Ig-like_dom_sf"/>
</dbReference>
<keyword evidence="7" id="KW-1185">Reference proteome</keyword>
<evidence type="ECO:0000256" key="4">
    <source>
        <dbReference type="SAM" id="SignalP"/>
    </source>
</evidence>
<reference evidence="6" key="1">
    <citation type="submission" date="2025-08" db="UniProtKB">
        <authorList>
            <consortium name="Ensembl"/>
        </authorList>
    </citation>
    <scope>IDENTIFICATION</scope>
</reference>
<dbReference type="AlphaFoldDB" id="A0A3Q0S3E4"/>
<evidence type="ECO:0000259" key="5">
    <source>
        <dbReference type="PROSITE" id="PS50835"/>
    </source>
</evidence>
<dbReference type="PROSITE" id="PS50835">
    <property type="entry name" value="IG_LIKE"/>
    <property type="match status" value="1"/>
</dbReference>
<dbReference type="GO" id="GO:0005102">
    <property type="term" value="F:signaling receptor binding"/>
    <property type="evidence" value="ECO:0007669"/>
    <property type="project" value="TreeGrafter"/>
</dbReference>
<dbReference type="Pfam" id="PF07686">
    <property type="entry name" value="V-set"/>
    <property type="match status" value="1"/>
</dbReference>
<feature type="chain" id="PRO_5018548891" description="Ig-like domain-containing protein" evidence="4">
    <location>
        <begin position="31"/>
        <end position="184"/>
    </location>
</feature>
<keyword evidence="3" id="KW-0393">Immunoglobulin domain</keyword>
<accession>A0A3Q0S3E4</accession>
<sequence>MRWFGPLCHVSMFPVFKLPFTLMLFPLSEQKTITAQSGHNVTLTCGAPTNSDPILAVQWSRADLEPDYVLLYRDEQFVPDNQHPSFKNRVDLQDRQMKDGDVSVILKNVTVNDTGTYKCRVFRRRAAQLIRSIYLSVVPPGELFCEAACYETDVYGFGSSSAFPTVGACFLSGIYNLTISTQTI</sequence>
<organism evidence="6 7">
    <name type="scientific">Amphilophus citrinellus</name>
    <name type="common">Midas cichlid</name>
    <name type="synonym">Cichlasoma citrinellum</name>
    <dbReference type="NCBI Taxonomy" id="61819"/>
    <lineage>
        <taxon>Eukaryota</taxon>
        <taxon>Metazoa</taxon>
        <taxon>Chordata</taxon>
        <taxon>Craniata</taxon>
        <taxon>Vertebrata</taxon>
        <taxon>Euteleostomi</taxon>
        <taxon>Actinopterygii</taxon>
        <taxon>Neopterygii</taxon>
        <taxon>Teleostei</taxon>
        <taxon>Neoteleostei</taxon>
        <taxon>Acanthomorphata</taxon>
        <taxon>Ovalentaria</taxon>
        <taxon>Cichlomorphae</taxon>
        <taxon>Cichliformes</taxon>
        <taxon>Cichlidae</taxon>
        <taxon>New World cichlids</taxon>
        <taxon>Cichlasomatinae</taxon>
        <taxon>Heroini</taxon>
        <taxon>Amphilophus</taxon>
    </lineage>
</organism>
<dbReference type="InterPro" id="IPR003599">
    <property type="entry name" value="Ig_sub"/>
</dbReference>